<feature type="domain" description="PHD-type" evidence="5">
    <location>
        <begin position="220"/>
        <end position="271"/>
    </location>
</feature>
<evidence type="ECO:0000256" key="3">
    <source>
        <dbReference type="ARBA" id="ARBA00022833"/>
    </source>
</evidence>
<dbReference type="PROSITE" id="PS01359">
    <property type="entry name" value="ZF_PHD_1"/>
    <property type="match status" value="1"/>
</dbReference>
<sequence length="381" mass="42247">MTRIITGRSRKPGVSRAKVQLNGVPKSRVLQFGNQKVKANHLLPLQDSTDLFKIGDFDGLRSRLHSDGVILVRGLIPQQTALNARHLLLKTITDKGALAPGTDYRDGIIGCDDDGRYIPGFTVDALSGGLTDDRDDDVEGWLDVGTSQTMADVFDGKALRSFLQMLFGGADKFETLPDNTWLRLKGKGDVTIEHVDYYYFKRSTDMFEKYGQGNPVPVDIVSCPECKGPAKKGISLTCELCHRDYHEKCVDETARPAKSNATWHCQSCADSPLHLYTCWTALGHIDIPNSTLAFVSGSHNSTGYDRPRRNEQLPKSLSKSLRWSVPFEPLDPGDMFIFNVKTVHCANKNTSGLFRASTDTRISLTPIGRQSWPDLISKSQL</sequence>
<dbReference type="PANTHER" id="PTHR40128:SF1">
    <property type="entry name" value="PHYTANOYL-COA HYDROXYLASE"/>
    <property type="match status" value="1"/>
</dbReference>
<reference evidence="6" key="1">
    <citation type="submission" date="2015-04" db="EMBL/GenBank/DDBJ databases">
        <title>The genome sequence of the plant pathogenic Rhizarian Plasmodiophora brassicae reveals insights in its biotrophic life cycle and the origin of chitin synthesis.</title>
        <authorList>
            <person name="Schwelm A."/>
            <person name="Fogelqvist J."/>
            <person name="Knaust A."/>
            <person name="Julke S."/>
            <person name="Lilja T."/>
            <person name="Dhandapani V."/>
            <person name="Bonilla-Rosso G."/>
            <person name="Karlsson M."/>
            <person name="Shevchenko A."/>
            <person name="Choi S.R."/>
            <person name="Kim H.G."/>
            <person name="Park J.Y."/>
            <person name="Lim Y.P."/>
            <person name="Ludwig-Muller J."/>
            <person name="Dixelius C."/>
        </authorList>
    </citation>
    <scope>NUCLEOTIDE SEQUENCE</scope>
    <source>
        <tissue evidence="6">Potato root galls</tissue>
    </source>
</reference>
<accession>A0A0H5R745</accession>
<evidence type="ECO:0000256" key="1">
    <source>
        <dbReference type="ARBA" id="ARBA00022723"/>
    </source>
</evidence>
<dbReference type="InterPro" id="IPR008775">
    <property type="entry name" value="Phytyl_CoA_dOase-like"/>
</dbReference>
<keyword evidence="1" id="KW-0479">Metal-binding</keyword>
<dbReference type="AlphaFoldDB" id="A0A0H5R745"/>
<dbReference type="SUPFAM" id="SSF57903">
    <property type="entry name" value="FYVE/PHD zinc finger"/>
    <property type="match status" value="1"/>
</dbReference>
<name>A0A0H5R745_9EUKA</name>
<dbReference type="Gene3D" id="2.60.120.620">
    <property type="entry name" value="q2cbj1_9rhob like domain"/>
    <property type="match status" value="2"/>
</dbReference>
<dbReference type="PANTHER" id="PTHR40128">
    <property type="entry name" value="EXPRESSED PROTEIN"/>
    <property type="match status" value="1"/>
</dbReference>
<dbReference type="CDD" id="cd15489">
    <property type="entry name" value="PHD_SF"/>
    <property type="match status" value="1"/>
</dbReference>
<dbReference type="InterPro" id="IPR019786">
    <property type="entry name" value="Zinc_finger_PHD-type_CS"/>
</dbReference>
<dbReference type="Pfam" id="PF05721">
    <property type="entry name" value="PhyH"/>
    <property type="match status" value="1"/>
</dbReference>
<evidence type="ECO:0000256" key="2">
    <source>
        <dbReference type="ARBA" id="ARBA00022771"/>
    </source>
</evidence>
<dbReference type="EMBL" id="HACM01009496">
    <property type="protein sequence ID" value="CRZ09938.1"/>
    <property type="molecule type" value="Transcribed_RNA"/>
</dbReference>
<dbReference type="GO" id="GO:0008270">
    <property type="term" value="F:zinc ion binding"/>
    <property type="evidence" value="ECO:0007669"/>
    <property type="project" value="UniProtKB-KW"/>
</dbReference>
<evidence type="ECO:0000259" key="5">
    <source>
        <dbReference type="PROSITE" id="PS50016"/>
    </source>
</evidence>
<dbReference type="SMART" id="SM00249">
    <property type="entry name" value="PHD"/>
    <property type="match status" value="1"/>
</dbReference>
<keyword evidence="2 4" id="KW-0863">Zinc-finger</keyword>
<evidence type="ECO:0000313" key="6">
    <source>
        <dbReference type="EMBL" id="CRZ09938.1"/>
    </source>
</evidence>
<evidence type="ECO:0000256" key="4">
    <source>
        <dbReference type="PROSITE-ProRule" id="PRU00146"/>
    </source>
</evidence>
<proteinExistence type="predicted"/>
<protein>
    <recommendedName>
        <fullName evidence="5">PHD-type domain-containing protein</fullName>
    </recommendedName>
</protein>
<dbReference type="InterPro" id="IPR001965">
    <property type="entry name" value="Znf_PHD"/>
</dbReference>
<dbReference type="InterPro" id="IPR019787">
    <property type="entry name" value="Znf_PHD-finger"/>
</dbReference>
<dbReference type="SUPFAM" id="SSF51197">
    <property type="entry name" value="Clavaminate synthase-like"/>
    <property type="match status" value="1"/>
</dbReference>
<organism evidence="6">
    <name type="scientific">Spongospora subterranea</name>
    <dbReference type="NCBI Taxonomy" id="70186"/>
    <lineage>
        <taxon>Eukaryota</taxon>
        <taxon>Sar</taxon>
        <taxon>Rhizaria</taxon>
        <taxon>Endomyxa</taxon>
        <taxon>Phytomyxea</taxon>
        <taxon>Plasmodiophorida</taxon>
        <taxon>Plasmodiophoridae</taxon>
        <taxon>Spongospora</taxon>
    </lineage>
</organism>
<dbReference type="InterPro" id="IPR011011">
    <property type="entry name" value="Znf_FYVE_PHD"/>
</dbReference>
<keyword evidence="3" id="KW-0862">Zinc</keyword>
<dbReference type="PROSITE" id="PS50016">
    <property type="entry name" value="ZF_PHD_2"/>
    <property type="match status" value="1"/>
</dbReference>